<reference evidence="2" key="1">
    <citation type="submission" date="2016-10" db="EMBL/GenBank/DDBJ databases">
        <authorList>
            <person name="Varghese N."/>
            <person name="Submissions S."/>
        </authorList>
    </citation>
    <scope>NUCLEOTIDE SEQUENCE [LARGE SCALE GENOMIC DNA]</scope>
    <source>
        <strain evidence="2">NLAE-zl-G277</strain>
    </source>
</reference>
<organism evidence="1 2">
    <name type="scientific">Enterocloster lavalensis</name>
    <dbReference type="NCBI Taxonomy" id="460384"/>
    <lineage>
        <taxon>Bacteria</taxon>
        <taxon>Bacillati</taxon>
        <taxon>Bacillota</taxon>
        <taxon>Clostridia</taxon>
        <taxon>Lachnospirales</taxon>
        <taxon>Lachnospiraceae</taxon>
        <taxon>Enterocloster</taxon>
    </lineage>
</organism>
<protein>
    <submittedName>
        <fullName evidence="1">Uncharacterized protein</fullName>
    </submittedName>
</protein>
<keyword evidence="2" id="KW-1185">Reference proteome</keyword>
<dbReference type="GeneID" id="93279849"/>
<proteinExistence type="predicted"/>
<sequence>MTVTIPAMALAAMVGSGCPVNQANMNQYSQVMNNPGSAQPYIQMQNGGADLDVLLRQMGVSCPGGICDGLDSNCPTGSCGAGLDGSCFTGGNNCAGQGNSCGLQGSGTGCGSRNYSGIYR</sequence>
<evidence type="ECO:0000313" key="1">
    <source>
        <dbReference type="EMBL" id="SET63894.1"/>
    </source>
</evidence>
<evidence type="ECO:0000313" key="2">
    <source>
        <dbReference type="Proteomes" id="UP000198508"/>
    </source>
</evidence>
<dbReference type="RefSeq" id="WP_139201152.1">
    <property type="nucleotide sequence ID" value="NZ_FOIM01000010.1"/>
</dbReference>
<dbReference type="EMBL" id="FOIM01000010">
    <property type="protein sequence ID" value="SET63894.1"/>
    <property type="molecule type" value="Genomic_DNA"/>
</dbReference>
<accession>A0A1I0FZZ4</accession>
<gene>
    <name evidence="1" type="ORF">SAMN05216313_11039</name>
</gene>
<dbReference type="AlphaFoldDB" id="A0A1I0FZZ4"/>
<dbReference type="Proteomes" id="UP000198508">
    <property type="component" value="Unassembled WGS sequence"/>
</dbReference>
<name>A0A1I0FZZ4_9FIRM</name>